<dbReference type="Proteomes" id="UP000054466">
    <property type="component" value="Unassembled WGS sequence"/>
</dbReference>
<protein>
    <submittedName>
        <fullName evidence="1">Uncharacterized protein</fullName>
    </submittedName>
</protein>
<accession>A0A0D2CFW5</accession>
<proteinExistence type="predicted"/>
<dbReference type="HOGENOM" id="CLU_2867493_0_0_1"/>
<dbReference type="VEuPathDB" id="FungiDB:PV07_12319"/>
<keyword evidence="2" id="KW-1185">Reference proteome</keyword>
<evidence type="ECO:0000313" key="2">
    <source>
        <dbReference type="Proteomes" id="UP000054466"/>
    </source>
</evidence>
<reference evidence="1 2" key="1">
    <citation type="submission" date="2015-01" db="EMBL/GenBank/DDBJ databases">
        <title>The Genome Sequence of Cladophialophora immunda CBS83496.</title>
        <authorList>
            <consortium name="The Broad Institute Genomics Platform"/>
            <person name="Cuomo C."/>
            <person name="de Hoog S."/>
            <person name="Gorbushina A."/>
            <person name="Stielow B."/>
            <person name="Teixiera M."/>
            <person name="Abouelleil A."/>
            <person name="Chapman S.B."/>
            <person name="Priest M."/>
            <person name="Young S.K."/>
            <person name="Wortman J."/>
            <person name="Nusbaum C."/>
            <person name="Birren B."/>
        </authorList>
    </citation>
    <scope>NUCLEOTIDE SEQUENCE [LARGE SCALE GENOMIC DNA]</scope>
    <source>
        <strain evidence="1 2">CBS 83496</strain>
    </source>
</reference>
<sequence>MARSVVRCGQYLIQADQTMPYQFEDSTALTADLPHGKQFKRLKQSKDELQPQLQRLSVLEFVAV</sequence>
<name>A0A0D2CFW5_9EURO</name>
<evidence type="ECO:0000313" key="1">
    <source>
        <dbReference type="EMBL" id="KIW22434.1"/>
    </source>
</evidence>
<dbReference type="RefSeq" id="XP_016242650.1">
    <property type="nucleotide sequence ID" value="XM_016399838.1"/>
</dbReference>
<gene>
    <name evidence="1" type="ORF">PV07_12319</name>
</gene>
<dbReference type="GeneID" id="27351513"/>
<dbReference type="EMBL" id="KN847047">
    <property type="protein sequence ID" value="KIW22434.1"/>
    <property type="molecule type" value="Genomic_DNA"/>
</dbReference>
<organism evidence="1 2">
    <name type="scientific">Cladophialophora immunda</name>
    <dbReference type="NCBI Taxonomy" id="569365"/>
    <lineage>
        <taxon>Eukaryota</taxon>
        <taxon>Fungi</taxon>
        <taxon>Dikarya</taxon>
        <taxon>Ascomycota</taxon>
        <taxon>Pezizomycotina</taxon>
        <taxon>Eurotiomycetes</taxon>
        <taxon>Chaetothyriomycetidae</taxon>
        <taxon>Chaetothyriales</taxon>
        <taxon>Herpotrichiellaceae</taxon>
        <taxon>Cladophialophora</taxon>
    </lineage>
</organism>
<dbReference type="AlphaFoldDB" id="A0A0D2CFW5"/>